<sequence length="368" mass="43404">MLSFEHKKSIFRSFSQLQEKPISKGRINYVYPESRQRGKILITQLNSSGNGYVNGKYMDGKIIKEKGYQVDPRGCICIKDFSEEQLREVVEIAMMSMSGKEETERAHSDDSGNETDWQEISDQTYFEQLVRSCLYNWLGYGNINAPVWFLGIEEGGAEIWRNKKKTLEESLRIRSTFRLQMDFRHVWEDLYNISLSSFTGPNVWRYMAAFLLQLEGGNVDVQHINDYIFYSKRLGREDSNHFLGEMMPLPKQSKKSIEPYQSIWKSVNDYYNEVANRRLSLIQQTIIQHQNIKLIVLYDQELTKKLLEYFATIEMINSWHFRNESYKLYKVWLENERDVWVLSTPFFGNGRVSYDGIRDAARRVLDVL</sequence>
<dbReference type="Proteomes" id="UP000076476">
    <property type="component" value="Unassembled WGS sequence"/>
</dbReference>
<organism evidence="1 2">
    <name type="scientific">Aeribacillus pallidus</name>
    <dbReference type="NCBI Taxonomy" id="33936"/>
    <lineage>
        <taxon>Bacteria</taxon>
        <taxon>Bacillati</taxon>
        <taxon>Bacillota</taxon>
        <taxon>Bacilli</taxon>
        <taxon>Bacillales</taxon>
        <taxon>Bacillaceae</taxon>
        <taxon>Aeribacillus</taxon>
    </lineage>
</organism>
<dbReference type="RefSeq" id="WP_063389138.1">
    <property type="nucleotide sequence ID" value="NZ_LWBR01000059.1"/>
</dbReference>
<evidence type="ECO:0000313" key="1">
    <source>
        <dbReference type="EMBL" id="KZN95197.1"/>
    </source>
</evidence>
<evidence type="ECO:0000313" key="2">
    <source>
        <dbReference type="Proteomes" id="UP000076476"/>
    </source>
</evidence>
<gene>
    <name evidence="1" type="ORF">AZI98_15320</name>
</gene>
<comment type="caution">
    <text evidence="1">The sequence shown here is derived from an EMBL/GenBank/DDBJ whole genome shotgun (WGS) entry which is preliminary data.</text>
</comment>
<name>A0A161ZQP2_9BACI</name>
<reference evidence="1 2" key="1">
    <citation type="submission" date="2016-04" db="EMBL/GenBank/DDBJ databases">
        <title>Draft genome sequence of Aeribacillus pallidus 8m3 from petroleum reservoir.</title>
        <authorList>
            <person name="Poltaraus A.B."/>
            <person name="Nazina T.N."/>
            <person name="Tourova T.P."/>
            <person name="Malakho S.M."/>
            <person name="Korshunova A.V."/>
            <person name="Sokolova D.S."/>
        </authorList>
    </citation>
    <scope>NUCLEOTIDE SEQUENCE [LARGE SCALE GENOMIC DNA]</scope>
    <source>
        <strain evidence="1 2">8m3</strain>
    </source>
</reference>
<proteinExistence type="predicted"/>
<dbReference type="STRING" id="33936.AZI98_15320"/>
<accession>A0A161ZQP2</accession>
<keyword evidence="2" id="KW-1185">Reference proteome</keyword>
<protein>
    <submittedName>
        <fullName evidence="1">Uncharacterized protein</fullName>
    </submittedName>
</protein>
<dbReference type="OrthoDB" id="2858884at2"/>
<dbReference type="EMBL" id="LWBR01000059">
    <property type="protein sequence ID" value="KZN95197.1"/>
    <property type="molecule type" value="Genomic_DNA"/>
</dbReference>
<dbReference type="AlphaFoldDB" id="A0A161ZQP2"/>